<keyword evidence="14" id="KW-1185">Reference proteome</keyword>
<comment type="subcellular location">
    <subcellularLocation>
        <location evidence="1">Membrane</location>
        <topology evidence="1">Multi-pass membrane protein</topology>
    </subcellularLocation>
</comment>
<reference evidence="13 14" key="1">
    <citation type="journal article" date="2016" name="Genome Biol. Evol.">
        <title>Gene Family Evolution Reflects Adaptation to Soil Environmental Stressors in the Genome of the Collembolan Orchesella cincta.</title>
        <authorList>
            <person name="Faddeeva-Vakhrusheva A."/>
            <person name="Derks M.F."/>
            <person name="Anvar S.Y."/>
            <person name="Agamennone V."/>
            <person name="Suring W."/>
            <person name="Smit S."/>
            <person name="van Straalen N.M."/>
            <person name="Roelofs D."/>
        </authorList>
    </citation>
    <scope>NUCLEOTIDE SEQUENCE [LARGE SCALE GENOMIC DNA]</scope>
    <source>
        <tissue evidence="13">Mixed pool</tissue>
    </source>
</reference>
<gene>
    <name evidence="13" type="ORF">Ocin01_05877</name>
</gene>
<protein>
    <recommendedName>
        <fullName evidence="10">Short-chain dehydrogenase/reductase 3</fullName>
    </recommendedName>
    <alternativeName>
        <fullName evidence="11">Retinal short-chain dehydrogenase/reductase 1</fullName>
    </alternativeName>
</protein>
<name>A0A1D2N683_ORCCI</name>
<dbReference type="GO" id="GO:0016020">
    <property type="term" value="C:membrane"/>
    <property type="evidence" value="ECO:0007669"/>
    <property type="project" value="UniProtKB-SubCell"/>
</dbReference>
<organism evidence="13 14">
    <name type="scientific">Orchesella cincta</name>
    <name type="common">Springtail</name>
    <name type="synonym">Podura cincta</name>
    <dbReference type="NCBI Taxonomy" id="48709"/>
    <lineage>
        <taxon>Eukaryota</taxon>
        <taxon>Metazoa</taxon>
        <taxon>Ecdysozoa</taxon>
        <taxon>Arthropoda</taxon>
        <taxon>Hexapoda</taxon>
        <taxon>Collembola</taxon>
        <taxon>Entomobryomorpha</taxon>
        <taxon>Entomobryoidea</taxon>
        <taxon>Orchesellidae</taxon>
        <taxon>Orchesellinae</taxon>
        <taxon>Orchesella</taxon>
    </lineage>
</organism>
<feature type="region of interest" description="Disordered" evidence="12">
    <location>
        <begin position="364"/>
        <end position="417"/>
    </location>
</feature>
<dbReference type="Gene3D" id="3.40.50.720">
    <property type="entry name" value="NAD(P)-binding Rossmann-like Domain"/>
    <property type="match status" value="1"/>
</dbReference>
<dbReference type="OMA" id="REYLNCR"/>
<comment type="caution">
    <text evidence="13">The sequence shown here is derived from an EMBL/GenBank/DDBJ whole genome shotgun (WGS) entry which is preliminary data.</text>
</comment>
<dbReference type="PANTHER" id="PTHR24322:SF736">
    <property type="entry name" value="RETINOL DEHYDROGENASE 10"/>
    <property type="match status" value="1"/>
</dbReference>
<keyword evidence="3" id="KW-0812">Transmembrane</keyword>
<dbReference type="CDD" id="cd05339">
    <property type="entry name" value="17beta-HSDXI-like_SDR_c"/>
    <property type="match status" value="1"/>
</dbReference>
<evidence type="ECO:0000256" key="1">
    <source>
        <dbReference type="ARBA" id="ARBA00004141"/>
    </source>
</evidence>
<dbReference type="EMBL" id="LJIJ01000186">
    <property type="protein sequence ID" value="ODN00783.1"/>
    <property type="molecule type" value="Genomic_DNA"/>
</dbReference>
<sequence>MADQFGIKDFVTDVGKLIFDFPYYAFIFIRAVIDSFVRQFWPRRKKLLDGEVILITGAASGIGRTVALKLAKLVNHATFVLWDINEHGLLQTAEECRSEGCRAYPYVVDLSSRQDVMKTAEQVKSDVGVVTILFNNAGISPYSSFLETNPVLEEKVIQVNLMSYMWTIRAFLPGMIERGNGHLVQTCSGLGFWRFESLTAYCTSKYGLRGFIRSLQLEMRRHPKQPNIKFTTIFPGWVKTPMTDVVSWEPRYKTMMALLEPDYVCDKIIAGIQTESEEIMVPGYLRFVDKFNGFLPTRFADELEAFTMRNLTHKKNVIPASNDIHKLPVNLQTNQVAQRASVAYVEDGEMVVVNQYTPLSRVTRSRGNVYRRRNQNRIRNRHPAAERRVDNYGGSASGPGSTRYSDEDSKGYASILG</sequence>
<dbReference type="PROSITE" id="PS00061">
    <property type="entry name" value="ADH_SHORT"/>
    <property type="match status" value="1"/>
</dbReference>
<evidence type="ECO:0000256" key="3">
    <source>
        <dbReference type="ARBA" id="ARBA00022692"/>
    </source>
</evidence>
<dbReference type="AlphaFoldDB" id="A0A1D2N683"/>
<keyword evidence="4" id="KW-0521">NADP</keyword>
<evidence type="ECO:0000256" key="10">
    <source>
        <dbReference type="ARBA" id="ARBA00068717"/>
    </source>
</evidence>
<keyword evidence="6" id="KW-0560">Oxidoreductase</keyword>
<evidence type="ECO:0000256" key="11">
    <source>
        <dbReference type="ARBA" id="ARBA00082544"/>
    </source>
</evidence>
<evidence type="ECO:0000313" key="14">
    <source>
        <dbReference type="Proteomes" id="UP000094527"/>
    </source>
</evidence>
<dbReference type="Proteomes" id="UP000094527">
    <property type="component" value="Unassembled WGS sequence"/>
</dbReference>
<evidence type="ECO:0000256" key="5">
    <source>
        <dbReference type="ARBA" id="ARBA00022989"/>
    </source>
</evidence>
<comment type="similarity">
    <text evidence="2">Belongs to the short-chain dehydrogenases/reductases (SDR) family.</text>
</comment>
<dbReference type="InterPro" id="IPR036291">
    <property type="entry name" value="NAD(P)-bd_dom_sf"/>
</dbReference>
<dbReference type="Pfam" id="PF00106">
    <property type="entry name" value="adh_short"/>
    <property type="match status" value="1"/>
</dbReference>
<evidence type="ECO:0000256" key="9">
    <source>
        <dbReference type="ARBA" id="ARBA00059620"/>
    </source>
</evidence>
<feature type="compositionally biased region" description="Basic residues" evidence="12">
    <location>
        <begin position="369"/>
        <end position="382"/>
    </location>
</feature>
<proteinExistence type="inferred from homology"/>
<dbReference type="PRINTS" id="PR00081">
    <property type="entry name" value="GDHRDH"/>
</dbReference>
<dbReference type="STRING" id="48709.A0A1D2N683"/>
<dbReference type="InterPro" id="IPR020904">
    <property type="entry name" value="Sc_DH/Rdtase_CS"/>
</dbReference>
<keyword evidence="8" id="KW-0472">Membrane</keyword>
<dbReference type="OrthoDB" id="6251714at2759"/>
<dbReference type="InterPro" id="IPR002347">
    <property type="entry name" value="SDR_fam"/>
</dbReference>
<evidence type="ECO:0000256" key="12">
    <source>
        <dbReference type="SAM" id="MobiDB-lite"/>
    </source>
</evidence>
<keyword evidence="7" id="KW-0443">Lipid metabolism</keyword>
<accession>A0A1D2N683</accession>
<dbReference type="GO" id="GO:0052650">
    <property type="term" value="F:all-trans-retinol dehydrogenase (NADP+) activity"/>
    <property type="evidence" value="ECO:0007669"/>
    <property type="project" value="UniProtKB-ARBA"/>
</dbReference>
<dbReference type="FunFam" id="3.40.50.720:FF:000131">
    <property type="entry name" value="Short-chain dehydrogenase/reductase 3"/>
    <property type="match status" value="1"/>
</dbReference>
<evidence type="ECO:0000256" key="4">
    <source>
        <dbReference type="ARBA" id="ARBA00022857"/>
    </source>
</evidence>
<evidence type="ECO:0000256" key="8">
    <source>
        <dbReference type="ARBA" id="ARBA00023136"/>
    </source>
</evidence>
<evidence type="ECO:0000256" key="6">
    <source>
        <dbReference type="ARBA" id="ARBA00023002"/>
    </source>
</evidence>
<evidence type="ECO:0000256" key="2">
    <source>
        <dbReference type="ARBA" id="ARBA00006484"/>
    </source>
</evidence>
<comment type="function">
    <text evidence="9">Catalyzes the reduction of all-trans-retinal to all-trans-retinol in the presence of NADPH.</text>
</comment>
<dbReference type="SUPFAM" id="SSF51735">
    <property type="entry name" value="NAD(P)-binding Rossmann-fold domains"/>
    <property type="match status" value="1"/>
</dbReference>
<dbReference type="PANTHER" id="PTHR24322">
    <property type="entry name" value="PKSB"/>
    <property type="match status" value="1"/>
</dbReference>
<evidence type="ECO:0000256" key="7">
    <source>
        <dbReference type="ARBA" id="ARBA00023098"/>
    </source>
</evidence>
<evidence type="ECO:0000313" key="13">
    <source>
        <dbReference type="EMBL" id="ODN00783.1"/>
    </source>
</evidence>
<keyword evidence="5" id="KW-1133">Transmembrane helix</keyword>